<accession>A0A9N9GUM6</accession>
<dbReference type="OrthoDB" id="2407064at2759"/>
<sequence>MEILSSKIPKSYMSKKPEEVFLPTLSSTLKKIFPDAPENVITRYEKQLTDVEELDPILVVTPNNAWVDQYGWPAYNEVMNTFATYGLTGNRRDKSSRCMFHFKELSDLYCVRDEIQSRNLAPNAFNAQPNLRIGTAWILLKIGSSSSDYGQDKKFFLLEESL</sequence>
<dbReference type="AlphaFoldDB" id="A0A9N9GUM6"/>
<name>A0A9N9GUM6_9GLOM</name>
<dbReference type="Proteomes" id="UP000789706">
    <property type="component" value="Unassembled WGS sequence"/>
</dbReference>
<keyword evidence="2" id="KW-1185">Reference proteome</keyword>
<comment type="caution">
    <text evidence="1">The sequence shown here is derived from an EMBL/GenBank/DDBJ whole genome shotgun (WGS) entry which is preliminary data.</text>
</comment>
<proteinExistence type="predicted"/>
<evidence type="ECO:0000313" key="2">
    <source>
        <dbReference type="Proteomes" id="UP000789706"/>
    </source>
</evidence>
<reference evidence="1" key="1">
    <citation type="submission" date="2021-06" db="EMBL/GenBank/DDBJ databases">
        <authorList>
            <person name="Kallberg Y."/>
            <person name="Tangrot J."/>
            <person name="Rosling A."/>
        </authorList>
    </citation>
    <scope>NUCLEOTIDE SEQUENCE</scope>
    <source>
        <strain evidence="1">AZ414A</strain>
    </source>
</reference>
<dbReference type="EMBL" id="CAJVPK010003488">
    <property type="protein sequence ID" value="CAG8627736.1"/>
    <property type="molecule type" value="Genomic_DNA"/>
</dbReference>
<evidence type="ECO:0000313" key="1">
    <source>
        <dbReference type="EMBL" id="CAG8627736.1"/>
    </source>
</evidence>
<organism evidence="1 2">
    <name type="scientific">Diversispora eburnea</name>
    <dbReference type="NCBI Taxonomy" id="1213867"/>
    <lineage>
        <taxon>Eukaryota</taxon>
        <taxon>Fungi</taxon>
        <taxon>Fungi incertae sedis</taxon>
        <taxon>Mucoromycota</taxon>
        <taxon>Glomeromycotina</taxon>
        <taxon>Glomeromycetes</taxon>
        <taxon>Diversisporales</taxon>
        <taxon>Diversisporaceae</taxon>
        <taxon>Diversispora</taxon>
    </lineage>
</organism>
<gene>
    <name evidence="1" type="ORF">DEBURN_LOCUS10639</name>
</gene>
<protein>
    <submittedName>
        <fullName evidence="1">8612_t:CDS:1</fullName>
    </submittedName>
</protein>